<dbReference type="EMBL" id="JAXCGZ010003408">
    <property type="protein sequence ID" value="KAK7083337.1"/>
    <property type="molecule type" value="Genomic_DNA"/>
</dbReference>
<evidence type="ECO:0000256" key="11">
    <source>
        <dbReference type="SAM" id="Phobius"/>
    </source>
</evidence>
<dbReference type="Pfam" id="PF03188">
    <property type="entry name" value="Cytochrom_B561"/>
    <property type="match status" value="1"/>
</dbReference>
<comment type="subcellular location">
    <subcellularLocation>
        <location evidence="2">Membrane</location>
        <topology evidence="2">Multi-pass membrane protein</topology>
    </subcellularLocation>
</comment>
<comment type="caution">
    <text evidence="13">The sequence shown here is derived from an EMBL/GenBank/DDBJ whole genome shotgun (WGS) entry which is preliminary data.</text>
</comment>
<evidence type="ECO:0000259" key="12">
    <source>
        <dbReference type="PROSITE" id="PS50939"/>
    </source>
</evidence>
<evidence type="ECO:0000256" key="3">
    <source>
        <dbReference type="ARBA" id="ARBA00022448"/>
    </source>
</evidence>
<reference evidence="13 14" key="1">
    <citation type="submission" date="2023-11" db="EMBL/GenBank/DDBJ databases">
        <title>Halocaridina rubra genome assembly.</title>
        <authorList>
            <person name="Smith C."/>
        </authorList>
    </citation>
    <scope>NUCLEOTIDE SEQUENCE [LARGE SCALE GENOMIC DNA]</scope>
    <source>
        <strain evidence="13">EP-1</strain>
        <tissue evidence="13">Whole</tissue>
    </source>
</reference>
<evidence type="ECO:0000256" key="2">
    <source>
        <dbReference type="ARBA" id="ARBA00004141"/>
    </source>
</evidence>
<keyword evidence="10 11" id="KW-0472">Membrane</keyword>
<evidence type="ECO:0000256" key="1">
    <source>
        <dbReference type="ARBA" id="ARBA00001970"/>
    </source>
</evidence>
<evidence type="ECO:0000313" key="14">
    <source>
        <dbReference type="Proteomes" id="UP001381693"/>
    </source>
</evidence>
<evidence type="ECO:0000313" key="13">
    <source>
        <dbReference type="EMBL" id="KAK7083337.1"/>
    </source>
</evidence>
<dbReference type="Proteomes" id="UP001381693">
    <property type="component" value="Unassembled WGS sequence"/>
</dbReference>
<evidence type="ECO:0000256" key="4">
    <source>
        <dbReference type="ARBA" id="ARBA00022617"/>
    </source>
</evidence>
<keyword evidence="7" id="KW-0249">Electron transport</keyword>
<proteinExistence type="predicted"/>
<keyword evidence="14" id="KW-1185">Reference proteome</keyword>
<name>A0AAN8XFG3_HALRR</name>
<dbReference type="PROSITE" id="PS50939">
    <property type="entry name" value="CYTOCHROME_B561"/>
    <property type="match status" value="1"/>
</dbReference>
<feature type="transmembrane region" description="Helical" evidence="11">
    <location>
        <begin position="55"/>
        <end position="73"/>
    </location>
</feature>
<feature type="domain" description="Cytochrome b561" evidence="12">
    <location>
        <begin position="17"/>
        <end position="137"/>
    </location>
</feature>
<evidence type="ECO:0000256" key="10">
    <source>
        <dbReference type="ARBA" id="ARBA00023136"/>
    </source>
</evidence>
<sequence>MESEAQHIGFFRNLFTLTEIIGILCVSLTGVWIGYFRKGFAWRSNPSVEFNWHPFFMVLGLVFLYANGALVYRGFRSERKKKLKVIHMSIHLGAFFFSVLGLVAVFDSHNLADKPIPNMYSLHSWMGLSVVILFACQ</sequence>
<dbReference type="Gene3D" id="1.20.120.1770">
    <property type="match status" value="1"/>
</dbReference>
<feature type="transmembrane region" description="Helical" evidence="11">
    <location>
        <begin position="12"/>
        <end position="35"/>
    </location>
</feature>
<keyword evidence="3" id="KW-0813">Transport</keyword>
<keyword evidence="6" id="KW-0479">Metal-binding</keyword>
<accession>A0AAN8XFG3</accession>
<dbReference type="GO" id="GO:0016020">
    <property type="term" value="C:membrane"/>
    <property type="evidence" value="ECO:0007669"/>
    <property type="project" value="UniProtKB-SubCell"/>
</dbReference>
<dbReference type="InterPro" id="IPR006593">
    <property type="entry name" value="Cyt_b561/ferric_Rdtase_TM"/>
</dbReference>
<feature type="transmembrane region" description="Helical" evidence="11">
    <location>
        <begin position="85"/>
        <end position="106"/>
    </location>
</feature>
<keyword evidence="8 11" id="KW-1133">Transmembrane helix</keyword>
<keyword evidence="5 11" id="KW-0812">Transmembrane</keyword>
<dbReference type="InterPro" id="IPR043205">
    <property type="entry name" value="CYB561/CYBRD1-like"/>
</dbReference>
<gene>
    <name evidence="13" type="ORF">SK128_028422</name>
</gene>
<dbReference type="GO" id="GO:0046872">
    <property type="term" value="F:metal ion binding"/>
    <property type="evidence" value="ECO:0007669"/>
    <property type="project" value="UniProtKB-KW"/>
</dbReference>
<evidence type="ECO:0000256" key="6">
    <source>
        <dbReference type="ARBA" id="ARBA00022723"/>
    </source>
</evidence>
<protein>
    <recommendedName>
        <fullName evidence="12">Cytochrome b561 domain-containing protein</fullName>
    </recommendedName>
</protein>
<evidence type="ECO:0000256" key="5">
    <source>
        <dbReference type="ARBA" id="ARBA00022692"/>
    </source>
</evidence>
<organism evidence="13 14">
    <name type="scientific">Halocaridina rubra</name>
    <name type="common">Hawaiian red shrimp</name>
    <dbReference type="NCBI Taxonomy" id="373956"/>
    <lineage>
        <taxon>Eukaryota</taxon>
        <taxon>Metazoa</taxon>
        <taxon>Ecdysozoa</taxon>
        <taxon>Arthropoda</taxon>
        <taxon>Crustacea</taxon>
        <taxon>Multicrustacea</taxon>
        <taxon>Malacostraca</taxon>
        <taxon>Eumalacostraca</taxon>
        <taxon>Eucarida</taxon>
        <taxon>Decapoda</taxon>
        <taxon>Pleocyemata</taxon>
        <taxon>Caridea</taxon>
        <taxon>Atyoidea</taxon>
        <taxon>Atyidae</taxon>
        <taxon>Halocaridina</taxon>
    </lineage>
</organism>
<dbReference type="AlphaFoldDB" id="A0AAN8XFG3"/>
<keyword evidence="9" id="KW-0408">Iron</keyword>
<evidence type="ECO:0000256" key="8">
    <source>
        <dbReference type="ARBA" id="ARBA00022989"/>
    </source>
</evidence>
<dbReference type="GO" id="GO:0016491">
    <property type="term" value="F:oxidoreductase activity"/>
    <property type="evidence" value="ECO:0007669"/>
    <property type="project" value="InterPro"/>
</dbReference>
<feature type="non-terminal residue" evidence="13">
    <location>
        <position position="137"/>
    </location>
</feature>
<evidence type="ECO:0000256" key="7">
    <source>
        <dbReference type="ARBA" id="ARBA00022982"/>
    </source>
</evidence>
<evidence type="ECO:0000256" key="9">
    <source>
        <dbReference type="ARBA" id="ARBA00023004"/>
    </source>
</evidence>
<dbReference type="PANTHER" id="PTHR10106:SF0">
    <property type="entry name" value="LD36721P"/>
    <property type="match status" value="1"/>
</dbReference>
<feature type="transmembrane region" description="Helical" evidence="11">
    <location>
        <begin position="118"/>
        <end position="136"/>
    </location>
</feature>
<comment type="cofactor">
    <cofactor evidence="1">
        <name>heme b</name>
        <dbReference type="ChEBI" id="CHEBI:60344"/>
    </cofactor>
</comment>
<dbReference type="PANTHER" id="PTHR10106">
    <property type="entry name" value="CYTOCHROME B561-RELATED"/>
    <property type="match status" value="1"/>
</dbReference>
<keyword evidence="4" id="KW-0349">Heme</keyword>
<dbReference type="SMART" id="SM00665">
    <property type="entry name" value="B561"/>
    <property type="match status" value="1"/>
</dbReference>